<dbReference type="PROSITE" id="PS50206">
    <property type="entry name" value="RHODANESE_3"/>
    <property type="match status" value="1"/>
</dbReference>
<dbReference type="EMBL" id="JBHSWG010000001">
    <property type="protein sequence ID" value="MFC6758651.1"/>
    <property type="molecule type" value="Genomic_DNA"/>
</dbReference>
<gene>
    <name evidence="3" type="primary">mnmH</name>
    <name evidence="3" type="ORF">ACFQFQ_02695</name>
</gene>
<dbReference type="Pfam" id="PF26341">
    <property type="entry name" value="AAA_SelU"/>
    <property type="match status" value="1"/>
</dbReference>
<feature type="domain" description="Rhodanese" evidence="2">
    <location>
        <begin position="19"/>
        <end position="132"/>
    </location>
</feature>
<dbReference type="GO" id="GO:0016740">
    <property type="term" value="F:transferase activity"/>
    <property type="evidence" value="ECO:0007669"/>
    <property type="project" value="UniProtKB-KW"/>
</dbReference>
<organism evidence="3 4">
    <name type="scientific">Sulfitobacter porphyrae</name>
    <dbReference type="NCBI Taxonomy" id="1246864"/>
    <lineage>
        <taxon>Bacteria</taxon>
        <taxon>Pseudomonadati</taxon>
        <taxon>Pseudomonadota</taxon>
        <taxon>Alphaproteobacteria</taxon>
        <taxon>Rhodobacterales</taxon>
        <taxon>Roseobacteraceae</taxon>
        <taxon>Sulfitobacter</taxon>
    </lineage>
</organism>
<dbReference type="PANTHER" id="PTHR30401">
    <property type="entry name" value="TRNA 2-SELENOURIDINE SYNTHASE"/>
    <property type="match status" value="1"/>
</dbReference>
<dbReference type="EC" id="2.5.1.-" evidence="3"/>
<keyword evidence="3" id="KW-0808">Transferase</keyword>
<keyword evidence="1" id="KW-0711">Selenium</keyword>
<dbReference type="PANTHER" id="PTHR30401:SF0">
    <property type="entry name" value="TRNA 2-SELENOURIDINE SYNTHASE"/>
    <property type="match status" value="1"/>
</dbReference>
<accession>A0ABW2B0E3</accession>
<dbReference type="InterPro" id="IPR017582">
    <property type="entry name" value="SelU"/>
</dbReference>
<dbReference type="NCBIfam" id="NF008750">
    <property type="entry name" value="PRK11784.1-2"/>
    <property type="match status" value="1"/>
</dbReference>
<dbReference type="InterPro" id="IPR036873">
    <property type="entry name" value="Rhodanese-like_dom_sf"/>
</dbReference>
<proteinExistence type="predicted"/>
<dbReference type="SUPFAM" id="SSF52821">
    <property type="entry name" value="Rhodanese/Cell cycle control phosphatase"/>
    <property type="match status" value="1"/>
</dbReference>
<dbReference type="Proteomes" id="UP001596353">
    <property type="component" value="Unassembled WGS sequence"/>
</dbReference>
<evidence type="ECO:0000259" key="2">
    <source>
        <dbReference type="PROSITE" id="PS50206"/>
    </source>
</evidence>
<dbReference type="NCBIfam" id="TIGR03167">
    <property type="entry name" value="tRNA_sel_U_synt"/>
    <property type="match status" value="1"/>
</dbReference>
<evidence type="ECO:0000313" key="4">
    <source>
        <dbReference type="Proteomes" id="UP001596353"/>
    </source>
</evidence>
<dbReference type="Gene3D" id="3.40.250.10">
    <property type="entry name" value="Rhodanese-like domain"/>
    <property type="match status" value="1"/>
</dbReference>
<evidence type="ECO:0000256" key="1">
    <source>
        <dbReference type="ARBA" id="ARBA00023266"/>
    </source>
</evidence>
<dbReference type="InterPro" id="IPR058840">
    <property type="entry name" value="AAA_SelU"/>
</dbReference>
<dbReference type="NCBIfam" id="NF008752">
    <property type="entry name" value="PRK11784.1-4"/>
    <property type="match status" value="1"/>
</dbReference>
<comment type="caution">
    <text evidence="3">The sequence shown here is derived from an EMBL/GenBank/DDBJ whole genome shotgun (WGS) entry which is preliminary data.</text>
</comment>
<dbReference type="Pfam" id="PF00581">
    <property type="entry name" value="Rhodanese"/>
    <property type="match status" value="1"/>
</dbReference>
<dbReference type="SMART" id="SM00450">
    <property type="entry name" value="RHOD"/>
    <property type="match status" value="1"/>
</dbReference>
<name>A0ABW2B0E3_9RHOB</name>
<evidence type="ECO:0000313" key="3">
    <source>
        <dbReference type="EMBL" id="MFC6758651.1"/>
    </source>
</evidence>
<keyword evidence="4" id="KW-1185">Reference proteome</keyword>
<dbReference type="InterPro" id="IPR001763">
    <property type="entry name" value="Rhodanese-like_dom"/>
</dbReference>
<reference evidence="4" key="1">
    <citation type="journal article" date="2019" name="Int. J. Syst. Evol. Microbiol.">
        <title>The Global Catalogue of Microorganisms (GCM) 10K type strain sequencing project: providing services to taxonomists for standard genome sequencing and annotation.</title>
        <authorList>
            <consortium name="The Broad Institute Genomics Platform"/>
            <consortium name="The Broad Institute Genome Sequencing Center for Infectious Disease"/>
            <person name="Wu L."/>
            <person name="Ma J."/>
        </authorList>
    </citation>
    <scope>NUCLEOTIDE SEQUENCE [LARGE SCALE GENOMIC DNA]</scope>
    <source>
        <strain evidence="4">CCUG 66188</strain>
    </source>
</reference>
<sequence length="348" mass="38180">MKLLTLTSLAELADLTVDTIIDVRSPAEFAEDHMPGAINLPVLYDAERADVGTMYKQVSPFSARKVGAALVARNTATHLDGPLADKSGGWQPLVYCWRGGQRSGAFATILDQVGWRVTLLQGGYRSYRRLVVDALYDRALPHRIALVSGGTGTAKTEMLHHLQKAGAQVLDLEGLARHRGSLFGATEVAQPSQKMFESRIASALGRLEPSRLTWVEAESSKVGNRIIPPALWTAMCAAPRVEIHAPLQARATYLCRAYAELKEDPARLHRQIDHLRPYHAAKQIAQWQEQADTGDFVALAEGLMQTHYDPRYEKANASAPAPMRRLDLPDLEAATLRAAAARLTADFT</sequence>
<protein>
    <submittedName>
        <fullName evidence="3">tRNA 2-selenouridine(34) synthase MnmH</fullName>
        <ecNumber evidence="3">2.5.1.-</ecNumber>
    </submittedName>
</protein>